<name>A0A3N9UQT3_9BACI</name>
<protein>
    <submittedName>
        <fullName evidence="1">Uncharacterized protein</fullName>
    </submittedName>
</protein>
<dbReference type="EMBL" id="RRCT01000007">
    <property type="protein sequence ID" value="RQW74892.1"/>
    <property type="molecule type" value="Genomic_DNA"/>
</dbReference>
<sequence>MEGTEADLAKKEALEKHIADTIYIKTKQNFTVNIQKKSENQIRDQEWQPIFTSIMDETKKEFDEYRGFAYSFHPEPLQIIIKTNLEKPKWFWNSDEQVKQITKYVEKIIELKREELSIKEIPYEIIIRDKHNKKMN</sequence>
<keyword evidence="2" id="KW-1185">Reference proteome</keyword>
<reference evidence="1 2" key="1">
    <citation type="journal article" date="2013" name="J. Microbiol.">
        <title>Lysinibacillus chungkukjangi sp. nov., isolated from Chungkukjang, Korean fermented soybean food.</title>
        <authorList>
            <person name="Kim S.J."/>
            <person name="Jang Y.H."/>
            <person name="Hamada M."/>
            <person name="Ahn J.H."/>
            <person name="Weon H.Y."/>
            <person name="Suzuki K."/>
            <person name="Whang K.S."/>
            <person name="Kwon S.W."/>
        </authorList>
    </citation>
    <scope>NUCLEOTIDE SEQUENCE [LARGE SCALE GENOMIC DNA]</scope>
    <source>
        <strain evidence="1 2">MCCC 1A12701</strain>
    </source>
</reference>
<proteinExistence type="predicted"/>
<dbReference type="Proteomes" id="UP000274033">
    <property type="component" value="Unassembled WGS sequence"/>
</dbReference>
<organism evidence="1 2">
    <name type="scientific">Lysinibacillus composti</name>
    <dbReference type="NCBI Taxonomy" id="720633"/>
    <lineage>
        <taxon>Bacteria</taxon>
        <taxon>Bacillati</taxon>
        <taxon>Bacillota</taxon>
        <taxon>Bacilli</taxon>
        <taxon>Bacillales</taxon>
        <taxon>Bacillaceae</taxon>
        <taxon>Lysinibacillus</taxon>
    </lineage>
</organism>
<comment type="caution">
    <text evidence="1">The sequence shown here is derived from an EMBL/GenBank/DDBJ whole genome shotgun (WGS) entry which is preliminary data.</text>
</comment>
<dbReference type="AlphaFoldDB" id="A0A3N9UQT3"/>
<evidence type="ECO:0000313" key="1">
    <source>
        <dbReference type="EMBL" id="RQW74892.1"/>
    </source>
</evidence>
<gene>
    <name evidence="1" type="ORF">EBB45_09050</name>
</gene>
<accession>A0A3N9UQT3</accession>
<dbReference type="OrthoDB" id="2455196at2"/>
<evidence type="ECO:0000313" key="2">
    <source>
        <dbReference type="Proteomes" id="UP000274033"/>
    </source>
</evidence>